<accession>A0A2P2P977</accession>
<sequence length="88" mass="10537">MGCAYIFRCIHPFLFRVFCKLQSLTIIMDFITSDGRCQYWISRNDLLSDEHKDLVEKLPVSSEGFDIKFRCQQMLKREYSPHRDWGLL</sequence>
<name>A0A2P2P977_RHIMU</name>
<evidence type="ECO:0000313" key="1">
    <source>
        <dbReference type="EMBL" id="MBX51304.1"/>
    </source>
</evidence>
<reference evidence="1" key="1">
    <citation type="submission" date="2018-02" db="EMBL/GenBank/DDBJ databases">
        <title>Rhizophora mucronata_Transcriptome.</title>
        <authorList>
            <person name="Meera S.P."/>
            <person name="Sreeshan A."/>
            <person name="Augustine A."/>
        </authorList>
    </citation>
    <scope>NUCLEOTIDE SEQUENCE</scope>
    <source>
        <tissue evidence="1">Leaf</tissue>
    </source>
</reference>
<dbReference type="AlphaFoldDB" id="A0A2P2P977"/>
<protein>
    <submittedName>
        <fullName evidence="1">Uncharacterized protein</fullName>
    </submittedName>
</protein>
<proteinExistence type="predicted"/>
<dbReference type="EMBL" id="GGEC01070820">
    <property type="protein sequence ID" value="MBX51304.1"/>
    <property type="molecule type" value="Transcribed_RNA"/>
</dbReference>
<organism evidence="1">
    <name type="scientific">Rhizophora mucronata</name>
    <name type="common">Asiatic mangrove</name>
    <dbReference type="NCBI Taxonomy" id="61149"/>
    <lineage>
        <taxon>Eukaryota</taxon>
        <taxon>Viridiplantae</taxon>
        <taxon>Streptophyta</taxon>
        <taxon>Embryophyta</taxon>
        <taxon>Tracheophyta</taxon>
        <taxon>Spermatophyta</taxon>
        <taxon>Magnoliopsida</taxon>
        <taxon>eudicotyledons</taxon>
        <taxon>Gunneridae</taxon>
        <taxon>Pentapetalae</taxon>
        <taxon>rosids</taxon>
        <taxon>fabids</taxon>
        <taxon>Malpighiales</taxon>
        <taxon>Rhizophoraceae</taxon>
        <taxon>Rhizophora</taxon>
    </lineage>
</organism>